<organism evidence="5 6">
    <name type="scientific">Cohnella lubricantis</name>
    <dbReference type="NCBI Taxonomy" id="2163172"/>
    <lineage>
        <taxon>Bacteria</taxon>
        <taxon>Bacillati</taxon>
        <taxon>Bacillota</taxon>
        <taxon>Bacilli</taxon>
        <taxon>Bacillales</taxon>
        <taxon>Paenibacillaceae</taxon>
        <taxon>Cohnella</taxon>
    </lineage>
</organism>
<keyword evidence="3" id="KW-0732">Signal</keyword>
<dbReference type="InterPro" id="IPR058627">
    <property type="entry name" value="MdtA-like_C"/>
</dbReference>
<comment type="subcellular location">
    <subcellularLocation>
        <location evidence="1">Cell envelope</location>
    </subcellularLocation>
</comment>
<dbReference type="Gene3D" id="2.40.50.100">
    <property type="match status" value="1"/>
</dbReference>
<dbReference type="PANTHER" id="PTHR32347">
    <property type="entry name" value="EFFLUX SYSTEM COMPONENT YKNX-RELATED"/>
    <property type="match status" value="1"/>
</dbReference>
<dbReference type="Gene3D" id="2.40.420.20">
    <property type="match status" value="1"/>
</dbReference>
<keyword evidence="6" id="KW-1185">Reference proteome</keyword>
<dbReference type="InterPro" id="IPR050465">
    <property type="entry name" value="UPF0194_transport"/>
</dbReference>
<accession>A0A841TER6</accession>
<name>A0A841TER6_9BACL</name>
<dbReference type="Proteomes" id="UP000574133">
    <property type="component" value="Unassembled WGS sequence"/>
</dbReference>
<feature type="signal peptide" evidence="3">
    <location>
        <begin position="1"/>
        <end position="22"/>
    </location>
</feature>
<gene>
    <name evidence="5" type="ORF">H4Q31_06405</name>
</gene>
<dbReference type="SUPFAM" id="SSF111369">
    <property type="entry name" value="HlyD-like secretion proteins"/>
    <property type="match status" value="1"/>
</dbReference>
<dbReference type="Pfam" id="PF25967">
    <property type="entry name" value="RND-MFP_C"/>
    <property type="match status" value="1"/>
</dbReference>
<dbReference type="RefSeq" id="WP_185178243.1">
    <property type="nucleotide sequence ID" value="NZ_CBCSEP010000008.1"/>
</dbReference>
<keyword evidence="2" id="KW-0175">Coiled coil</keyword>
<dbReference type="GO" id="GO:0030313">
    <property type="term" value="C:cell envelope"/>
    <property type="evidence" value="ECO:0007669"/>
    <property type="project" value="UniProtKB-SubCell"/>
</dbReference>
<evidence type="ECO:0000256" key="2">
    <source>
        <dbReference type="ARBA" id="ARBA00023054"/>
    </source>
</evidence>
<dbReference type="AlphaFoldDB" id="A0A841TER6"/>
<evidence type="ECO:0000256" key="1">
    <source>
        <dbReference type="ARBA" id="ARBA00004196"/>
    </source>
</evidence>
<sequence>MSFKIKRAAEWCAAFALAFALAGCSLLPKEEEALAPPLVKPANENYQTETAVKGTISIEVNGSGYFESDHTDMAQFTGQGGRVQEVLVHSGDTVKKGDVLVQLVMEDLDLQVKQQELTLEQAKYNLRKERAVQGNDEEVIRMAALQVEIEQLKFDRLTAQYNSKQLKANMDGQVIFVEDLHPGDYVDTYQTLVIVADTKKLRLTLNTDGMLAAREVNVGFPAEISLKVDGEKKTIEGKVVQTPSSAPQTLNKELAERYAKTLYIQVDDVPKGVEIGAMADVKITTQMKENVVKIPRSGLRNSLGRTFVRTLEEGSKVRELDVEAGLTSSTEVEIVHGLDEGDVVILQ</sequence>
<evidence type="ECO:0000313" key="5">
    <source>
        <dbReference type="EMBL" id="MBB6676961.1"/>
    </source>
</evidence>
<comment type="caution">
    <text evidence="5">The sequence shown here is derived from an EMBL/GenBank/DDBJ whole genome shotgun (WGS) entry which is preliminary data.</text>
</comment>
<dbReference type="EMBL" id="JACJVN010000024">
    <property type="protein sequence ID" value="MBB6676961.1"/>
    <property type="molecule type" value="Genomic_DNA"/>
</dbReference>
<evidence type="ECO:0000259" key="4">
    <source>
        <dbReference type="Pfam" id="PF25967"/>
    </source>
</evidence>
<feature type="chain" id="PRO_5039213967" evidence="3">
    <location>
        <begin position="23"/>
        <end position="347"/>
    </location>
</feature>
<dbReference type="PROSITE" id="PS51257">
    <property type="entry name" value="PROKAR_LIPOPROTEIN"/>
    <property type="match status" value="1"/>
</dbReference>
<evidence type="ECO:0000256" key="3">
    <source>
        <dbReference type="SAM" id="SignalP"/>
    </source>
</evidence>
<reference evidence="5 6" key="1">
    <citation type="submission" date="2020-08" db="EMBL/GenBank/DDBJ databases">
        <title>Cohnella phylogeny.</title>
        <authorList>
            <person name="Dunlap C."/>
        </authorList>
    </citation>
    <scope>NUCLEOTIDE SEQUENCE [LARGE SCALE GENOMIC DNA]</scope>
    <source>
        <strain evidence="5 6">DSM 103658</strain>
    </source>
</reference>
<feature type="domain" description="Multidrug resistance protein MdtA-like C-terminal permuted SH3" evidence="4">
    <location>
        <begin position="290"/>
        <end position="346"/>
    </location>
</feature>
<protein>
    <submittedName>
        <fullName evidence="5">Biotin/lipoyl-binding protein</fullName>
    </submittedName>
</protein>
<evidence type="ECO:0000313" key="6">
    <source>
        <dbReference type="Proteomes" id="UP000574133"/>
    </source>
</evidence>
<proteinExistence type="predicted"/>